<organism evidence="1 2">
    <name type="scientific">Aquisalimonas asiatica</name>
    <dbReference type="NCBI Taxonomy" id="406100"/>
    <lineage>
        <taxon>Bacteria</taxon>
        <taxon>Pseudomonadati</taxon>
        <taxon>Pseudomonadota</taxon>
        <taxon>Gammaproteobacteria</taxon>
        <taxon>Chromatiales</taxon>
        <taxon>Ectothiorhodospiraceae</taxon>
        <taxon>Aquisalimonas</taxon>
    </lineage>
</organism>
<keyword evidence="2" id="KW-1185">Reference proteome</keyword>
<evidence type="ECO:0000313" key="2">
    <source>
        <dbReference type="Proteomes" id="UP000199657"/>
    </source>
</evidence>
<dbReference type="PANTHER" id="PTHR10443">
    <property type="entry name" value="MICROSOMAL DIPEPTIDASE"/>
    <property type="match status" value="1"/>
</dbReference>
<dbReference type="AlphaFoldDB" id="A0A1H8SJJ3"/>
<dbReference type="InterPro" id="IPR008257">
    <property type="entry name" value="Pept_M19"/>
</dbReference>
<accession>A0A1H8SJJ3</accession>
<dbReference type="RefSeq" id="WP_245753984.1">
    <property type="nucleotide sequence ID" value="NZ_FOEG01000003.1"/>
</dbReference>
<dbReference type="Pfam" id="PF01244">
    <property type="entry name" value="Peptidase_M19"/>
    <property type="match status" value="1"/>
</dbReference>
<dbReference type="GO" id="GO:0006508">
    <property type="term" value="P:proteolysis"/>
    <property type="evidence" value="ECO:0007669"/>
    <property type="project" value="InterPro"/>
</dbReference>
<evidence type="ECO:0000313" key="1">
    <source>
        <dbReference type="EMBL" id="SEO78696.1"/>
    </source>
</evidence>
<dbReference type="GO" id="GO:0070573">
    <property type="term" value="F:metallodipeptidase activity"/>
    <property type="evidence" value="ECO:0007669"/>
    <property type="project" value="InterPro"/>
</dbReference>
<gene>
    <name evidence="1" type="ORF">SAMN04488052_1035</name>
</gene>
<reference evidence="1 2" key="1">
    <citation type="submission" date="2016-10" db="EMBL/GenBank/DDBJ databases">
        <authorList>
            <person name="de Groot N.N."/>
        </authorList>
    </citation>
    <scope>NUCLEOTIDE SEQUENCE [LARGE SCALE GENOMIC DNA]</scope>
    <source>
        <strain evidence="1 2">CGMCC 1.6291</strain>
    </source>
</reference>
<dbReference type="PROSITE" id="PS51365">
    <property type="entry name" value="RENAL_DIPEPTIDASE_2"/>
    <property type="match status" value="1"/>
</dbReference>
<dbReference type="STRING" id="406100.SAMN04488052_1035"/>
<dbReference type="InterPro" id="IPR032466">
    <property type="entry name" value="Metal_Hydrolase"/>
</dbReference>
<protein>
    <submittedName>
        <fullName evidence="1">Zn-dependent dipeptidase, dipeptidase homolog</fullName>
    </submittedName>
</protein>
<dbReference type="EMBL" id="FOEG01000003">
    <property type="protein sequence ID" value="SEO78696.1"/>
    <property type="molecule type" value="Genomic_DNA"/>
</dbReference>
<sequence>MSAKASIDIAAARELHERLTVVDGLQYSNWDRSVFQQLHEGGVHAVHVTVAYWENARETLSRIGEWGRRYAAHGDLIRPVAGAADIRQAREEGRVGVFYGFQNCSPIEDEIDLVAVFRQLGVFLMQLTYNNQSLLGTGCYEEEDTGITRFGREVIREMNRVGMIIDMSHSAERTTLEAIELSARPVVVSHANPLFFRDVARNKSERVLRALAGSGGLLGFSAYPLHLGGGSECTLDAYCDMIARTADLMGVEHLGIGTDLCHRQPDQVLGWMRNGRWRRVLDGDEPESPRWPAQPAWFRDGSDFPNITAGLLARGFSETEIAGIMGENWLRVLEQGIAPQSQ</sequence>
<dbReference type="PANTHER" id="PTHR10443:SF12">
    <property type="entry name" value="DIPEPTIDASE"/>
    <property type="match status" value="1"/>
</dbReference>
<proteinExistence type="predicted"/>
<name>A0A1H8SJJ3_9GAMM</name>
<dbReference type="Proteomes" id="UP000199657">
    <property type="component" value="Unassembled WGS sequence"/>
</dbReference>
<dbReference type="SUPFAM" id="SSF51556">
    <property type="entry name" value="Metallo-dependent hydrolases"/>
    <property type="match status" value="1"/>
</dbReference>
<dbReference type="Gene3D" id="3.20.20.140">
    <property type="entry name" value="Metal-dependent hydrolases"/>
    <property type="match status" value="1"/>
</dbReference>